<keyword evidence="3 5" id="KW-0687">Ribonucleoprotein</keyword>
<comment type="function">
    <text evidence="5">Forms part of the ribosomal stalk, playing a central role in the interaction of the ribosome with GTP-bound translation factors.</text>
</comment>
<sequence>MKKHQKQATIENLESKFSSSKAAFLVNYQGMTVSQMKNLRFALDDKGGSLKVAKNRLARLAVKSLSDCQGLDTLLVGQLAYVFADSDMTSVAKVLHDFAKNNDKLKIVAGCSEAKVYDAKSVRSIALLPSREILLSQLCGVLSAPVIVFAMAIKAVAEKKAE</sequence>
<dbReference type="RefSeq" id="WP_115585518.1">
    <property type="nucleotide sequence ID" value="NZ_CP025544.1"/>
</dbReference>
<evidence type="ECO:0000256" key="3">
    <source>
        <dbReference type="ARBA" id="ARBA00023274"/>
    </source>
</evidence>
<dbReference type="InterPro" id="IPR043141">
    <property type="entry name" value="Ribosomal_uL10-like_sf"/>
</dbReference>
<dbReference type="GO" id="GO:0070180">
    <property type="term" value="F:large ribosomal subunit rRNA binding"/>
    <property type="evidence" value="ECO:0007669"/>
    <property type="project" value="UniProtKB-UniRule"/>
</dbReference>
<dbReference type="GO" id="GO:0003735">
    <property type="term" value="F:structural constituent of ribosome"/>
    <property type="evidence" value="ECO:0007669"/>
    <property type="project" value="InterPro"/>
</dbReference>
<comment type="similarity">
    <text evidence="1 5">Belongs to the universal ribosomal protein uL10 family.</text>
</comment>
<dbReference type="GO" id="GO:0006412">
    <property type="term" value="P:translation"/>
    <property type="evidence" value="ECO:0007669"/>
    <property type="project" value="UniProtKB-UniRule"/>
</dbReference>
<dbReference type="CDD" id="cd05797">
    <property type="entry name" value="Ribosomal_L10"/>
    <property type="match status" value="1"/>
</dbReference>
<protein>
    <recommendedName>
        <fullName evidence="4 5">Large ribosomal subunit protein uL10</fullName>
    </recommendedName>
</protein>
<evidence type="ECO:0000313" key="6">
    <source>
        <dbReference type="EMBL" id="AXK60503.1"/>
    </source>
</evidence>
<dbReference type="Proteomes" id="UP000254834">
    <property type="component" value="Chromosome"/>
</dbReference>
<dbReference type="PROSITE" id="PS01109">
    <property type="entry name" value="RIBOSOMAL_L10"/>
    <property type="match status" value="1"/>
</dbReference>
<reference evidence="6 7" key="1">
    <citation type="submission" date="2017-12" db="EMBL/GenBank/DDBJ databases">
        <title>Chromulinavorax destructans is a abundant pathogen of dominant heterotrophic picoflagllates.</title>
        <authorList>
            <person name="Deeg C.M."/>
            <person name="Zimmer M."/>
            <person name="Suttle C.A."/>
        </authorList>
    </citation>
    <scope>NUCLEOTIDE SEQUENCE [LARGE SCALE GENOMIC DNA]</scope>
    <source>
        <strain evidence="6 7">SeV1</strain>
    </source>
</reference>
<keyword evidence="2 5" id="KW-0689">Ribosomal protein</keyword>
<dbReference type="Gene3D" id="3.30.70.1730">
    <property type="match status" value="1"/>
</dbReference>
<accession>A0A345ZB36</accession>
<dbReference type="Pfam" id="PF00466">
    <property type="entry name" value="Ribosomal_L10"/>
    <property type="match status" value="1"/>
</dbReference>
<dbReference type="InterPro" id="IPR022973">
    <property type="entry name" value="Ribosomal_uL10_bac"/>
</dbReference>
<gene>
    <name evidence="5 6" type="primary">rplJ</name>
    <name evidence="6" type="ORF">C0J27_01940</name>
</gene>
<keyword evidence="5" id="KW-0694">RNA-binding</keyword>
<evidence type="ECO:0000313" key="7">
    <source>
        <dbReference type="Proteomes" id="UP000254834"/>
    </source>
</evidence>
<dbReference type="GO" id="GO:0015934">
    <property type="term" value="C:large ribosomal subunit"/>
    <property type="evidence" value="ECO:0007669"/>
    <property type="project" value="InterPro"/>
</dbReference>
<name>A0A345ZB36_9BACT</name>
<dbReference type="InterPro" id="IPR001790">
    <property type="entry name" value="Ribosomal_uL10"/>
</dbReference>
<dbReference type="InterPro" id="IPR002363">
    <property type="entry name" value="Ribosomal_uL10_CS_bac"/>
</dbReference>
<dbReference type="PANTHER" id="PTHR11560">
    <property type="entry name" value="39S RIBOSOMAL PROTEIN L10, MITOCHONDRIAL"/>
    <property type="match status" value="1"/>
</dbReference>
<comment type="subunit">
    <text evidence="5">Part of the ribosomal stalk of the 50S ribosomal subunit. The N-terminus interacts with L11 and the large rRNA to form the base of the stalk. The C-terminus forms an elongated spine to which L12 dimers bind in a sequential fashion forming a multimeric L10(L12)X complex.</text>
</comment>
<dbReference type="OrthoDB" id="9808307at2"/>
<dbReference type="InterPro" id="IPR047865">
    <property type="entry name" value="Ribosomal_uL10_bac_type"/>
</dbReference>
<keyword evidence="7" id="KW-1185">Reference proteome</keyword>
<dbReference type="HAMAP" id="MF_00362">
    <property type="entry name" value="Ribosomal_uL10"/>
    <property type="match status" value="1"/>
</dbReference>
<dbReference type="AlphaFoldDB" id="A0A345ZB36"/>
<dbReference type="EMBL" id="CP025544">
    <property type="protein sequence ID" value="AXK60503.1"/>
    <property type="molecule type" value="Genomic_DNA"/>
</dbReference>
<evidence type="ECO:0000256" key="5">
    <source>
        <dbReference type="HAMAP-Rule" id="MF_00362"/>
    </source>
</evidence>
<dbReference type="KEGG" id="cdes:C0J27_01940"/>
<evidence type="ECO:0000256" key="1">
    <source>
        <dbReference type="ARBA" id="ARBA00008889"/>
    </source>
</evidence>
<keyword evidence="5" id="KW-0699">rRNA-binding</keyword>
<evidence type="ECO:0000256" key="2">
    <source>
        <dbReference type="ARBA" id="ARBA00022980"/>
    </source>
</evidence>
<proteinExistence type="inferred from homology"/>
<organism evidence="6 7">
    <name type="scientific">Candidatus Chromulinivorax destructor</name>
    <dbReference type="NCBI Taxonomy" id="2066483"/>
    <lineage>
        <taxon>Bacteria</taxon>
        <taxon>Candidatus Babelota</taxon>
        <taxon>Candidatus Babeliae</taxon>
        <taxon>Candidatus Babeliales</taxon>
        <taxon>Candidatus Chromulinivoraceae</taxon>
        <taxon>Candidatus Chromulinivorax</taxon>
    </lineage>
</organism>
<dbReference type="NCBIfam" id="NF000955">
    <property type="entry name" value="PRK00099.1-1"/>
    <property type="match status" value="1"/>
</dbReference>
<evidence type="ECO:0000256" key="4">
    <source>
        <dbReference type="ARBA" id="ARBA00035202"/>
    </source>
</evidence>
<dbReference type="SUPFAM" id="SSF160369">
    <property type="entry name" value="Ribosomal protein L10-like"/>
    <property type="match status" value="1"/>
</dbReference>